<evidence type="ECO:0000313" key="2">
    <source>
        <dbReference type="EMBL" id="PRH77384.1"/>
    </source>
</evidence>
<dbReference type="PANTHER" id="PTHR35340">
    <property type="entry name" value="PQQ ENZYME REPEAT PROTEIN-RELATED"/>
    <property type="match status" value="1"/>
</dbReference>
<dbReference type="Proteomes" id="UP000239322">
    <property type="component" value="Unassembled WGS sequence"/>
</dbReference>
<gene>
    <name evidence="2" type="ORF">C6N75_20575</name>
</gene>
<evidence type="ECO:0000256" key="1">
    <source>
        <dbReference type="SAM" id="MobiDB-lite"/>
    </source>
</evidence>
<reference evidence="2 3" key="1">
    <citation type="submission" date="2018-03" db="EMBL/GenBank/DDBJ databases">
        <title>Novel Streptomyces sp. from soil.</title>
        <authorList>
            <person name="Tan G.Y.A."/>
            <person name="Lee Z.Y."/>
        </authorList>
    </citation>
    <scope>NUCLEOTIDE SEQUENCE [LARGE SCALE GENOMIC DNA]</scope>
    <source>
        <strain evidence="2 3">ST5x</strain>
    </source>
</reference>
<dbReference type="InterPro" id="IPR011047">
    <property type="entry name" value="Quinoprotein_ADH-like_sf"/>
</dbReference>
<dbReference type="GO" id="GO:0016740">
    <property type="term" value="F:transferase activity"/>
    <property type="evidence" value="ECO:0007669"/>
    <property type="project" value="UniProtKB-KW"/>
</dbReference>
<organism evidence="2 3">
    <name type="scientific">Streptomyces solincola</name>
    <dbReference type="NCBI Taxonomy" id="2100817"/>
    <lineage>
        <taxon>Bacteria</taxon>
        <taxon>Bacillati</taxon>
        <taxon>Actinomycetota</taxon>
        <taxon>Actinomycetes</taxon>
        <taxon>Kitasatosporales</taxon>
        <taxon>Streptomycetaceae</taxon>
        <taxon>Streptomyces</taxon>
    </lineage>
</organism>
<protein>
    <submittedName>
        <fullName evidence="2">Aryl sulfotransferase</fullName>
    </submittedName>
</protein>
<dbReference type="InterPro" id="IPR053143">
    <property type="entry name" value="Arylsulfate_ST"/>
</dbReference>
<feature type="region of interest" description="Disordered" evidence="1">
    <location>
        <begin position="1"/>
        <end position="22"/>
    </location>
</feature>
<keyword evidence="3" id="KW-1185">Reference proteome</keyword>
<dbReference type="OrthoDB" id="264813at2"/>
<dbReference type="EMBL" id="PVLV01000325">
    <property type="protein sequence ID" value="PRH77384.1"/>
    <property type="molecule type" value="Genomic_DNA"/>
</dbReference>
<proteinExistence type="predicted"/>
<dbReference type="InterPro" id="IPR039535">
    <property type="entry name" value="ASST-like"/>
</dbReference>
<dbReference type="PANTHER" id="PTHR35340:SF5">
    <property type="entry name" value="ASST-DOMAIN-CONTAINING PROTEIN"/>
    <property type="match status" value="1"/>
</dbReference>
<dbReference type="Pfam" id="PF14269">
    <property type="entry name" value="Arylsulfotran_2"/>
    <property type="match status" value="1"/>
</dbReference>
<feature type="compositionally biased region" description="Low complexity" evidence="1">
    <location>
        <begin position="1"/>
        <end position="18"/>
    </location>
</feature>
<dbReference type="AlphaFoldDB" id="A0A2S9PSK0"/>
<evidence type="ECO:0000313" key="3">
    <source>
        <dbReference type="Proteomes" id="UP000239322"/>
    </source>
</evidence>
<comment type="caution">
    <text evidence="2">The sequence shown here is derived from an EMBL/GenBank/DDBJ whole genome shotgun (WGS) entry which is preliminary data.</text>
</comment>
<dbReference type="SUPFAM" id="SSF50998">
    <property type="entry name" value="Quinoprotein alcohol dehydrogenase-like"/>
    <property type="match status" value="1"/>
</dbReference>
<keyword evidence="2" id="KW-0808">Transferase</keyword>
<dbReference type="RefSeq" id="WP_105870389.1">
    <property type="nucleotide sequence ID" value="NZ_PVLV01000325.1"/>
</dbReference>
<name>A0A2S9PSK0_9ACTN</name>
<accession>A0A2S9PSK0</accession>
<dbReference type="InterPro" id="IPR015943">
    <property type="entry name" value="WD40/YVTN_repeat-like_dom_sf"/>
</dbReference>
<dbReference type="Gene3D" id="2.130.10.10">
    <property type="entry name" value="YVTN repeat-like/Quinoprotein amine dehydrogenase"/>
    <property type="match status" value="1"/>
</dbReference>
<sequence>MTADTAAGRASGARAAGRVDQNSRRRRGTGLIALDAEAAFDGYTLYAPLTGAGEVYLIDLRGEAVHRWNLPYRPGRHARLLADGRLAYNGVLPDQPALFPMWHKYRGGVMLQAAPDGTVLREHRDPLQHHDAHHTDDGRILYTGLEPLRGADAAAVRGGVPGSEAADGTVWADTITEVDADGNTLWSWRAADHLDRDAYPLHPDYAREHWPLINSVTPLDDGTVLASLRSVSAVVVIDRSDGRIVWRTEPGTVSQQHAPTELPGGNLLVFDNGVFRPGCDVPYTRVVEIERPGGTVVWEYHDPARESFFAPFMGSAQRLANGNTLVTDSPAGRLFEVTADGYLCWEYVVPQFGAYRESEVRTLFPAEPNAVFRAYRYAPAEVPWLTARDGR</sequence>